<dbReference type="Proteomes" id="UP000182409">
    <property type="component" value="Unassembled WGS sequence"/>
</dbReference>
<evidence type="ECO:0000259" key="1">
    <source>
        <dbReference type="PROSITE" id="PS50146"/>
    </source>
</evidence>
<keyword evidence="2" id="KW-0808">Transferase</keyword>
<name>A0A1H4IXS7_9BACT</name>
<dbReference type="InterPro" id="IPR016064">
    <property type="entry name" value="NAD/diacylglycerol_kinase_sf"/>
</dbReference>
<dbReference type="Gene3D" id="2.60.200.40">
    <property type="match status" value="1"/>
</dbReference>
<reference evidence="2 3" key="1">
    <citation type="submission" date="2016-10" db="EMBL/GenBank/DDBJ databases">
        <authorList>
            <person name="de Groot N.N."/>
        </authorList>
    </citation>
    <scope>NUCLEOTIDE SEQUENCE [LARGE SCALE GENOMIC DNA]</scope>
    <source>
        <strain evidence="2 3">AB35.6</strain>
    </source>
</reference>
<dbReference type="EMBL" id="FNSD01000001">
    <property type="protein sequence ID" value="SEB38138.1"/>
    <property type="molecule type" value="Genomic_DNA"/>
</dbReference>
<dbReference type="Pfam" id="PF00781">
    <property type="entry name" value="DAGK_cat"/>
    <property type="match status" value="1"/>
</dbReference>
<dbReference type="GO" id="GO:0016301">
    <property type="term" value="F:kinase activity"/>
    <property type="evidence" value="ECO:0007669"/>
    <property type="project" value="UniProtKB-KW"/>
</dbReference>
<evidence type="ECO:0000313" key="3">
    <source>
        <dbReference type="Proteomes" id="UP000182409"/>
    </source>
</evidence>
<dbReference type="RefSeq" id="WP_074651877.1">
    <property type="nucleotide sequence ID" value="NZ_FNSD01000001.1"/>
</dbReference>
<dbReference type="PROSITE" id="PS50146">
    <property type="entry name" value="DAGK"/>
    <property type="match status" value="1"/>
</dbReference>
<dbReference type="SUPFAM" id="SSF111331">
    <property type="entry name" value="NAD kinase/diacylglycerol kinase-like"/>
    <property type="match status" value="1"/>
</dbReference>
<dbReference type="PANTHER" id="PTHR12358:SF54">
    <property type="entry name" value="SPHINGOSINE KINASE RELATED PROTEIN"/>
    <property type="match status" value="1"/>
</dbReference>
<dbReference type="PANTHER" id="PTHR12358">
    <property type="entry name" value="SPHINGOSINE KINASE"/>
    <property type="match status" value="1"/>
</dbReference>
<evidence type="ECO:0000313" key="2">
    <source>
        <dbReference type="EMBL" id="SEB38138.1"/>
    </source>
</evidence>
<proteinExistence type="predicted"/>
<feature type="domain" description="DAGKc" evidence="1">
    <location>
        <begin position="1"/>
        <end position="132"/>
    </location>
</feature>
<accession>A0A1H4IXS7</accession>
<dbReference type="SMART" id="SM00046">
    <property type="entry name" value="DAGKc"/>
    <property type="match status" value="1"/>
</dbReference>
<protein>
    <submittedName>
        <fullName evidence="2">Diacylglycerol kinase family enzyme</fullName>
    </submittedName>
</protein>
<sequence>MRGLLLYNPQSGRNRSSRELTVSQIAALLRGYGYDLTVSATTHRSSADAQVRSAIADGAEVIFACGGDGTVHDVLQGVVGTSAKLAVIPLGSANALCRELSIPPDPLRAAAAYAATHERTTAVGRCVTTDGKRYFLTMAGAGPDGALMYRMLTVDRSHAGRWSYLWHAVRLLLRGRFHHFTVRWKTADGTRGASQAVSAMALRIGNLGGIFPGVARGATLNDKTMRLVLVKSPALLAMPFWFLSAWLRLERWNPLTSKLDVTSFTCDGAEGKTYVQADGEWIGSLPATMDLLPARTVSFLLPASLKARV</sequence>
<dbReference type="InterPro" id="IPR050187">
    <property type="entry name" value="Lipid_Phosphate_FormReg"/>
</dbReference>
<dbReference type="OrthoDB" id="142078at2"/>
<dbReference type="InterPro" id="IPR017438">
    <property type="entry name" value="ATP-NAD_kinase_N"/>
</dbReference>
<dbReference type="InterPro" id="IPR001206">
    <property type="entry name" value="Diacylglycerol_kinase_cat_dom"/>
</dbReference>
<gene>
    <name evidence="2" type="ORF">SAMN05443244_0130</name>
</gene>
<keyword evidence="2" id="KW-0418">Kinase</keyword>
<dbReference type="Gene3D" id="3.40.50.10330">
    <property type="entry name" value="Probable inorganic polyphosphate/atp-NAD kinase, domain 1"/>
    <property type="match status" value="1"/>
</dbReference>
<dbReference type="AlphaFoldDB" id="A0A1H4IXS7"/>
<organism evidence="2 3">
    <name type="scientific">Terriglobus roseus</name>
    <dbReference type="NCBI Taxonomy" id="392734"/>
    <lineage>
        <taxon>Bacteria</taxon>
        <taxon>Pseudomonadati</taxon>
        <taxon>Acidobacteriota</taxon>
        <taxon>Terriglobia</taxon>
        <taxon>Terriglobales</taxon>
        <taxon>Acidobacteriaceae</taxon>
        <taxon>Terriglobus</taxon>
    </lineage>
</organism>